<proteinExistence type="predicted"/>
<dbReference type="CDD" id="cd00157">
    <property type="entry name" value="Rho"/>
    <property type="match status" value="1"/>
</dbReference>
<dbReference type="PANTHER" id="PTHR24072">
    <property type="entry name" value="RHO FAMILY GTPASE"/>
    <property type="match status" value="1"/>
</dbReference>
<dbReference type="SMART" id="SM00175">
    <property type="entry name" value="RAB"/>
    <property type="match status" value="1"/>
</dbReference>
<dbReference type="PRINTS" id="PR00449">
    <property type="entry name" value="RASTRNSFRMNG"/>
</dbReference>
<dbReference type="NCBIfam" id="TIGR00231">
    <property type="entry name" value="small_GTP"/>
    <property type="match status" value="1"/>
</dbReference>
<keyword evidence="2" id="KW-0342">GTP-binding</keyword>
<dbReference type="SMART" id="SM00174">
    <property type="entry name" value="RHO"/>
    <property type="match status" value="1"/>
</dbReference>
<dbReference type="InterPro" id="IPR005225">
    <property type="entry name" value="Small_GTP-bd"/>
</dbReference>
<dbReference type="SUPFAM" id="SSF52540">
    <property type="entry name" value="P-loop containing nucleoside triphosphate hydrolases"/>
    <property type="match status" value="1"/>
</dbReference>
<accession>A0A6B2LJA2</accession>
<sequence>MAISYLFAAFPCEYVPTALEHYTADIIVDGQLVTWDICDVSGDEAHLHSNNFTDTDIFLFCFSLISTHSFNNISTKWIPLVQTQYPNTPFVLVGTKCDLRDDTETIDWLSRNGRACVATDQGVAFASQIGAAKYLECSALTQQGLAEVFSEAVQAAIQGGRKLGDKEEKLPVKEISEGESGGD</sequence>
<evidence type="ECO:0000256" key="2">
    <source>
        <dbReference type="ARBA" id="ARBA00023134"/>
    </source>
</evidence>
<dbReference type="PROSITE" id="PS51420">
    <property type="entry name" value="RHO"/>
    <property type="match status" value="1"/>
</dbReference>
<dbReference type="PROSITE" id="PS51419">
    <property type="entry name" value="RAB"/>
    <property type="match status" value="1"/>
</dbReference>
<dbReference type="GO" id="GO:0003924">
    <property type="term" value="F:GTPase activity"/>
    <property type="evidence" value="ECO:0007669"/>
    <property type="project" value="InterPro"/>
</dbReference>
<dbReference type="InterPro" id="IPR003578">
    <property type="entry name" value="Small_GTPase_Rho"/>
</dbReference>
<reference evidence="3" key="1">
    <citation type="journal article" date="2020" name="J. Eukaryot. Microbiol.">
        <title>De novo Sequencing, Assembly and Annotation of the Transcriptome for the Free-Living Testate Amoeba Arcella intermedia.</title>
        <authorList>
            <person name="Ribeiro G.M."/>
            <person name="Porfirio-Sousa A.L."/>
            <person name="Maurer-Alcala X.X."/>
            <person name="Katz L.A."/>
            <person name="Lahr D.J.G."/>
        </authorList>
    </citation>
    <scope>NUCLEOTIDE SEQUENCE</scope>
</reference>
<evidence type="ECO:0000313" key="3">
    <source>
        <dbReference type="EMBL" id="NDV37075.1"/>
    </source>
</evidence>
<dbReference type="SMART" id="SM00173">
    <property type="entry name" value="RAS"/>
    <property type="match status" value="1"/>
</dbReference>
<name>A0A6B2LJA2_9EUKA</name>
<organism evidence="3">
    <name type="scientific">Arcella intermedia</name>
    <dbReference type="NCBI Taxonomy" id="1963864"/>
    <lineage>
        <taxon>Eukaryota</taxon>
        <taxon>Amoebozoa</taxon>
        <taxon>Tubulinea</taxon>
        <taxon>Elardia</taxon>
        <taxon>Arcellinida</taxon>
        <taxon>Sphaerothecina</taxon>
        <taxon>Arcellidae</taxon>
        <taxon>Arcella</taxon>
    </lineage>
</organism>
<dbReference type="InterPro" id="IPR001806">
    <property type="entry name" value="Small_GTPase"/>
</dbReference>
<dbReference type="EMBL" id="GIBP01008106">
    <property type="protein sequence ID" value="NDV37075.1"/>
    <property type="molecule type" value="Transcribed_RNA"/>
</dbReference>
<evidence type="ECO:0000256" key="1">
    <source>
        <dbReference type="ARBA" id="ARBA00022741"/>
    </source>
</evidence>
<protein>
    <submittedName>
        <fullName evidence="3">Uncharacterized protein</fullName>
    </submittedName>
</protein>
<dbReference type="PROSITE" id="PS51421">
    <property type="entry name" value="RAS"/>
    <property type="match status" value="1"/>
</dbReference>
<dbReference type="Pfam" id="PF00071">
    <property type="entry name" value="Ras"/>
    <property type="match status" value="1"/>
</dbReference>
<dbReference type="InterPro" id="IPR027417">
    <property type="entry name" value="P-loop_NTPase"/>
</dbReference>
<dbReference type="GO" id="GO:0007264">
    <property type="term" value="P:small GTPase-mediated signal transduction"/>
    <property type="evidence" value="ECO:0007669"/>
    <property type="project" value="InterPro"/>
</dbReference>
<dbReference type="GO" id="GO:0005525">
    <property type="term" value="F:GTP binding"/>
    <property type="evidence" value="ECO:0007669"/>
    <property type="project" value="UniProtKB-KW"/>
</dbReference>
<keyword evidence="1" id="KW-0547">Nucleotide-binding</keyword>
<dbReference type="AlphaFoldDB" id="A0A6B2LJA2"/>
<dbReference type="Gene3D" id="3.40.50.300">
    <property type="entry name" value="P-loop containing nucleotide triphosphate hydrolases"/>
    <property type="match status" value="1"/>
</dbReference>